<dbReference type="AlphaFoldDB" id="A0A543HRX1"/>
<evidence type="ECO:0000256" key="2">
    <source>
        <dbReference type="SAM" id="MobiDB-lite"/>
    </source>
</evidence>
<dbReference type="OrthoDB" id="9813147at2"/>
<dbReference type="InterPro" id="IPR000523">
    <property type="entry name" value="Mg_chelatse_chII-like_cat_dom"/>
</dbReference>
<dbReference type="Gene3D" id="3.30.230.10">
    <property type="match status" value="1"/>
</dbReference>
<dbReference type="NCBIfam" id="TIGR00368">
    <property type="entry name" value="YifB family Mg chelatase-like AAA ATPase"/>
    <property type="match status" value="1"/>
</dbReference>
<organism evidence="4 5">
    <name type="scientific">Klugiella xanthotipulae</name>
    <dbReference type="NCBI Taxonomy" id="244735"/>
    <lineage>
        <taxon>Bacteria</taxon>
        <taxon>Bacillati</taxon>
        <taxon>Actinomycetota</taxon>
        <taxon>Actinomycetes</taxon>
        <taxon>Micrococcales</taxon>
        <taxon>Microbacteriaceae</taxon>
        <taxon>Klugiella</taxon>
    </lineage>
</organism>
<dbReference type="InterPro" id="IPR025158">
    <property type="entry name" value="Mg_chelat-rel_C"/>
</dbReference>
<dbReference type="PANTHER" id="PTHR32039">
    <property type="entry name" value="MAGNESIUM-CHELATASE SUBUNIT CHLI"/>
    <property type="match status" value="1"/>
</dbReference>
<dbReference type="SUPFAM" id="SSF54211">
    <property type="entry name" value="Ribosomal protein S5 domain 2-like"/>
    <property type="match status" value="1"/>
</dbReference>
<dbReference type="EMBL" id="VFPN01000003">
    <property type="protein sequence ID" value="TQM61080.1"/>
    <property type="molecule type" value="Genomic_DNA"/>
</dbReference>
<dbReference type="Pfam" id="PF13335">
    <property type="entry name" value="Mg_chelatase_C"/>
    <property type="match status" value="1"/>
</dbReference>
<dbReference type="InterPro" id="IPR020568">
    <property type="entry name" value="Ribosomal_Su5_D2-typ_SF"/>
</dbReference>
<dbReference type="PANTHER" id="PTHR32039:SF7">
    <property type="entry name" value="COMPETENCE PROTEIN COMM"/>
    <property type="match status" value="1"/>
</dbReference>
<evidence type="ECO:0000313" key="5">
    <source>
        <dbReference type="Proteomes" id="UP000318331"/>
    </source>
</evidence>
<dbReference type="InterPro" id="IPR004482">
    <property type="entry name" value="Mg_chelat-rel"/>
</dbReference>
<dbReference type="Gene3D" id="3.40.50.300">
    <property type="entry name" value="P-loop containing nucleotide triphosphate hydrolases"/>
    <property type="match status" value="1"/>
</dbReference>
<comment type="caution">
    <text evidence="4">The sequence shown here is derived from an EMBL/GenBank/DDBJ whole genome shotgun (WGS) entry which is preliminary data.</text>
</comment>
<dbReference type="CDD" id="cd00009">
    <property type="entry name" value="AAA"/>
    <property type="match status" value="1"/>
</dbReference>
<protein>
    <submittedName>
        <fullName evidence="4">Magnesium chelatase family protein</fullName>
    </submittedName>
</protein>
<dbReference type="InterPro" id="IPR003593">
    <property type="entry name" value="AAA+_ATPase"/>
</dbReference>
<dbReference type="Pfam" id="PF01078">
    <property type="entry name" value="Mg_chelatase"/>
    <property type="match status" value="1"/>
</dbReference>
<dbReference type="GO" id="GO:0005524">
    <property type="term" value="F:ATP binding"/>
    <property type="evidence" value="ECO:0007669"/>
    <property type="project" value="InterPro"/>
</dbReference>
<dbReference type="RefSeq" id="WP_141918176.1">
    <property type="nucleotide sequence ID" value="NZ_BAAAYS010000016.1"/>
</dbReference>
<keyword evidence="5" id="KW-1185">Reference proteome</keyword>
<feature type="region of interest" description="Disordered" evidence="2">
    <location>
        <begin position="169"/>
        <end position="188"/>
    </location>
</feature>
<dbReference type="SMART" id="SM00382">
    <property type="entry name" value="AAA"/>
    <property type="match status" value="1"/>
</dbReference>
<reference evidence="4 5" key="1">
    <citation type="submission" date="2019-06" db="EMBL/GenBank/DDBJ databases">
        <title>Sequencing the genomes of 1000 actinobacteria strains.</title>
        <authorList>
            <person name="Klenk H.-P."/>
        </authorList>
    </citation>
    <scope>NUCLEOTIDE SEQUENCE [LARGE SCALE GENOMIC DNA]</scope>
    <source>
        <strain evidence="4 5">DSM 18031</strain>
    </source>
</reference>
<dbReference type="SUPFAM" id="SSF52540">
    <property type="entry name" value="P-loop containing nucleoside triphosphate hydrolases"/>
    <property type="match status" value="1"/>
</dbReference>
<dbReference type="InterPro" id="IPR014721">
    <property type="entry name" value="Ribsml_uS5_D2-typ_fold_subgr"/>
</dbReference>
<comment type="similarity">
    <text evidence="1">Belongs to the Mg-chelatase subunits D/I family. ComM subfamily.</text>
</comment>
<feature type="domain" description="AAA+ ATPase" evidence="3">
    <location>
        <begin position="221"/>
        <end position="404"/>
    </location>
</feature>
<dbReference type="Proteomes" id="UP000318331">
    <property type="component" value="Unassembled WGS sequence"/>
</dbReference>
<dbReference type="Pfam" id="PF13541">
    <property type="entry name" value="ChlI"/>
    <property type="match status" value="1"/>
</dbReference>
<dbReference type="InterPro" id="IPR045006">
    <property type="entry name" value="CHLI-like"/>
</dbReference>
<name>A0A543HRX1_9MICO</name>
<gene>
    <name evidence="4" type="ORF">FB466_2009</name>
</gene>
<proteinExistence type="inferred from homology"/>
<evidence type="ECO:0000256" key="1">
    <source>
        <dbReference type="ARBA" id="ARBA00006354"/>
    </source>
</evidence>
<accession>A0A543HRX1</accession>
<sequence>MVVARTRGIALSGLDGHPVEVEADVSHNLPGFVIIGLPDAALGEAKERVRLAASNSGCPLTDRKLTVNLSPASLPKHGAGFDLAIAMASLASAGSISAASIRDVVHVGELRLDGRLRGSVGILPAVVAARRAGISTVMVPAPNAREASLVPDMTVLAVSTLREAARWHGGDYPESNEAVEETWDPDPVGHRGQTTDPCPGDLKDIIGNDEAVSALIVAAAGGHNMSLLGPPGAGKTMLASRLVGLLPDLDDEASLEASCVRSLAGFSLVEGLVTRPPFESPHHTASAAALIGGGSSIIRPGAAARAAHGVLFIDEAPEFPAAVLDSLRQPLESGRIVIHRARSTAYFPGRFQLVLAANPCPCGNYGVRDAECTCPPNTRKRYLGRVSGPLKDRIDIHLNVNRITAAQLRVAEEDGKRTSTAEARARVLAARSRAACRLSGSPWKTNGEVSGAWLRSQPQRLSPATTVSLDRALETGFITMRGYDRVLRLAWTLADLSGELFPHRQHVGEALLLRSGVSL</sequence>
<dbReference type="InterPro" id="IPR027417">
    <property type="entry name" value="P-loop_NTPase"/>
</dbReference>
<evidence type="ECO:0000259" key="3">
    <source>
        <dbReference type="SMART" id="SM00382"/>
    </source>
</evidence>
<evidence type="ECO:0000313" key="4">
    <source>
        <dbReference type="EMBL" id="TQM61080.1"/>
    </source>
</evidence>